<dbReference type="InterPro" id="IPR011008">
    <property type="entry name" value="Dimeric_a/b-barrel"/>
</dbReference>
<feature type="domain" description="NIPSNAP" evidence="2">
    <location>
        <begin position="108"/>
        <end position="203"/>
    </location>
</feature>
<keyword evidence="4" id="KW-1185">Reference proteome</keyword>
<dbReference type="InterPro" id="IPR012577">
    <property type="entry name" value="NIPSNAP"/>
</dbReference>
<dbReference type="EMBL" id="FQVF01000011">
    <property type="protein sequence ID" value="SHF78099.1"/>
    <property type="molecule type" value="Genomic_DNA"/>
</dbReference>
<organism evidence="3 4">
    <name type="scientific">Marinomonas polaris DSM 16579</name>
    <dbReference type="NCBI Taxonomy" id="1122206"/>
    <lineage>
        <taxon>Bacteria</taxon>
        <taxon>Pseudomonadati</taxon>
        <taxon>Pseudomonadota</taxon>
        <taxon>Gammaproteobacteria</taxon>
        <taxon>Oceanospirillales</taxon>
        <taxon>Oceanospirillaceae</taxon>
        <taxon>Marinomonas</taxon>
    </lineage>
</organism>
<dbReference type="AlphaFoldDB" id="A0A1M5EFU7"/>
<dbReference type="PANTHER" id="PTHR21017">
    <property type="entry name" value="NIPSNAP-RELATED"/>
    <property type="match status" value="1"/>
</dbReference>
<dbReference type="SUPFAM" id="SSF54909">
    <property type="entry name" value="Dimeric alpha+beta barrel"/>
    <property type="match status" value="2"/>
</dbReference>
<dbReference type="Proteomes" id="UP000184517">
    <property type="component" value="Unassembled WGS sequence"/>
</dbReference>
<sequence>MKYYDIATLKTVIFGAGKAAAGIQAFLEAPEAKGKLLGAWFADVGHLNEVYILRGYETEQDLIEERKRIRLSNDPFNCGDLLVDLHMDSYIPLDFMPPVEPGEFGPVYEIRTYHTKLNGLAPTIEKWREAVPPRTEYSALTIAMYSLDGGPRFTQIWPYKSANERAEIRAKTVAEGVWPPKGGPDWLTPDMTSTLAMPMAFSPLK</sequence>
<accession>A0A1M5EFU7</accession>
<evidence type="ECO:0000313" key="3">
    <source>
        <dbReference type="EMBL" id="SHF78099.1"/>
    </source>
</evidence>
<dbReference type="Gene3D" id="3.30.70.100">
    <property type="match status" value="2"/>
</dbReference>
<dbReference type="InterPro" id="IPR051557">
    <property type="entry name" value="NipSnap_domain"/>
</dbReference>
<comment type="similarity">
    <text evidence="1">Belongs to the NipSnap family.</text>
</comment>
<dbReference type="RefSeq" id="WP_072840148.1">
    <property type="nucleotide sequence ID" value="NZ_FQVF01000011.1"/>
</dbReference>
<evidence type="ECO:0000313" key="4">
    <source>
        <dbReference type="Proteomes" id="UP000184517"/>
    </source>
</evidence>
<dbReference type="PANTHER" id="PTHR21017:SF17">
    <property type="entry name" value="PROTEIN NIPSNAP"/>
    <property type="match status" value="1"/>
</dbReference>
<dbReference type="STRING" id="1122206.SAMN02745753_02629"/>
<gene>
    <name evidence="3" type="ORF">SAMN02745753_02629</name>
</gene>
<feature type="domain" description="NIPSNAP" evidence="2">
    <location>
        <begin position="4"/>
        <end position="70"/>
    </location>
</feature>
<dbReference type="OrthoDB" id="6182832at2"/>
<dbReference type="Pfam" id="PF07978">
    <property type="entry name" value="NIPSNAP"/>
    <property type="match status" value="2"/>
</dbReference>
<proteinExistence type="inferred from homology"/>
<name>A0A1M5EFU7_9GAMM</name>
<evidence type="ECO:0000256" key="1">
    <source>
        <dbReference type="ARBA" id="ARBA00005291"/>
    </source>
</evidence>
<evidence type="ECO:0000259" key="2">
    <source>
        <dbReference type="Pfam" id="PF07978"/>
    </source>
</evidence>
<protein>
    <submittedName>
        <fullName evidence="3">NIPSNAP protein</fullName>
    </submittedName>
</protein>
<reference evidence="4" key="1">
    <citation type="submission" date="2016-11" db="EMBL/GenBank/DDBJ databases">
        <authorList>
            <person name="Varghese N."/>
            <person name="Submissions S."/>
        </authorList>
    </citation>
    <scope>NUCLEOTIDE SEQUENCE [LARGE SCALE GENOMIC DNA]</scope>
    <source>
        <strain evidence="4">DSM 16579</strain>
    </source>
</reference>